<dbReference type="Gene3D" id="3.30.470.20">
    <property type="entry name" value="ATP-grasp fold, B domain"/>
    <property type="match status" value="1"/>
</dbReference>
<dbReference type="InterPro" id="IPR000291">
    <property type="entry name" value="D-Ala_lig_Van_CS"/>
</dbReference>
<dbReference type="SUPFAM" id="SSF52440">
    <property type="entry name" value="PreATP-grasp domain"/>
    <property type="match status" value="1"/>
</dbReference>
<comment type="subcellular location">
    <subcellularLocation>
        <location evidence="13">Cytoplasm</location>
    </subcellularLocation>
</comment>
<comment type="similarity">
    <text evidence="2 13">Belongs to the D-alanine--D-alanine ligase family.</text>
</comment>
<dbReference type="GO" id="GO:0008360">
    <property type="term" value="P:regulation of cell shape"/>
    <property type="evidence" value="ECO:0007669"/>
    <property type="project" value="UniProtKB-KW"/>
</dbReference>
<feature type="binding site" evidence="16">
    <location>
        <position position="323"/>
    </location>
    <ligand>
        <name>Mg(2+)</name>
        <dbReference type="ChEBI" id="CHEBI:18420"/>
        <label>2</label>
    </ligand>
</feature>
<evidence type="ECO:0000256" key="2">
    <source>
        <dbReference type="ARBA" id="ARBA00010871"/>
    </source>
</evidence>
<evidence type="ECO:0000256" key="6">
    <source>
        <dbReference type="ARBA" id="ARBA00022840"/>
    </source>
</evidence>
<dbReference type="PROSITE" id="PS00844">
    <property type="entry name" value="DALA_DALA_LIGASE_2"/>
    <property type="match status" value="1"/>
</dbReference>
<evidence type="ECO:0000256" key="16">
    <source>
        <dbReference type="PIRSR" id="PIRSR039102-3"/>
    </source>
</evidence>
<evidence type="ECO:0000256" key="8">
    <source>
        <dbReference type="ARBA" id="ARBA00022960"/>
    </source>
</evidence>
<evidence type="ECO:0000256" key="4">
    <source>
        <dbReference type="ARBA" id="ARBA00022723"/>
    </source>
</evidence>
<keyword evidence="3 13" id="KW-0436">Ligase</keyword>
<feature type="binding site" evidence="16">
    <location>
        <position position="307"/>
    </location>
    <ligand>
        <name>Mg(2+)</name>
        <dbReference type="ChEBI" id="CHEBI:18420"/>
        <label>1</label>
    </ligand>
</feature>
<evidence type="ECO:0000256" key="5">
    <source>
        <dbReference type="ARBA" id="ARBA00022741"/>
    </source>
</evidence>
<dbReference type="GO" id="GO:0008716">
    <property type="term" value="F:D-alanine-D-alanine ligase activity"/>
    <property type="evidence" value="ECO:0007669"/>
    <property type="project" value="UniProtKB-UniRule"/>
</dbReference>
<comment type="caution">
    <text evidence="19">The sequence shown here is derived from an EMBL/GenBank/DDBJ whole genome shotgun (WGS) entry which is preliminary data.</text>
</comment>
<dbReference type="GO" id="GO:0005524">
    <property type="term" value="F:ATP binding"/>
    <property type="evidence" value="ECO:0007669"/>
    <property type="project" value="UniProtKB-UniRule"/>
</dbReference>
<feature type="active site" evidence="14">
    <location>
        <position position="13"/>
    </location>
</feature>
<dbReference type="Gene3D" id="3.40.50.20">
    <property type="match status" value="1"/>
</dbReference>
<dbReference type="Pfam" id="PF07478">
    <property type="entry name" value="Dala_Dala_lig_C"/>
    <property type="match status" value="1"/>
</dbReference>
<comment type="catalytic activity">
    <reaction evidence="12 13">
        <text>2 D-alanine + ATP = D-alanyl-D-alanine + ADP + phosphate + H(+)</text>
        <dbReference type="Rhea" id="RHEA:11224"/>
        <dbReference type="ChEBI" id="CHEBI:15378"/>
        <dbReference type="ChEBI" id="CHEBI:30616"/>
        <dbReference type="ChEBI" id="CHEBI:43474"/>
        <dbReference type="ChEBI" id="CHEBI:57416"/>
        <dbReference type="ChEBI" id="CHEBI:57822"/>
        <dbReference type="ChEBI" id="CHEBI:456216"/>
        <dbReference type="EC" id="6.3.2.4"/>
    </reaction>
</comment>
<keyword evidence="10 16" id="KW-0464">Manganese</keyword>
<feature type="binding site" evidence="16">
    <location>
        <position position="321"/>
    </location>
    <ligand>
        <name>Mg(2+)</name>
        <dbReference type="ChEBI" id="CHEBI:18420"/>
        <label>1</label>
    </ligand>
</feature>
<keyword evidence="4 16" id="KW-0479">Metal-binding</keyword>
<keyword evidence="13" id="KW-0963">Cytoplasm</keyword>
<dbReference type="InterPro" id="IPR013815">
    <property type="entry name" value="ATP_grasp_subdomain_1"/>
</dbReference>
<dbReference type="HAMAP" id="MF_00047">
    <property type="entry name" value="Dala_Dala_lig"/>
    <property type="match status" value="1"/>
</dbReference>
<dbReference type="GO" id="GO:0005829">
    <property type="term" value="C:cytosol"/>
    <property type="evidence" value="ECO:0007669"/>
    <property type="project" value="TreeGrafter"/>
</dbReference>
<keyword evidence="9 13" id="KW-0573">Peptidoglycan synthesis</keyword>
<keyword evidence="6 17" id="KW-0067">ATP-binding</keyword>
<proteinExistence type="inferred from homology"/>
<sequence>MNVAVIYGGKSGEHEVSIISATSIVRNLSQDKYTVLLIGITKDGRWFFQNPSQVKEVCENPDALLRIEENKESAISLVPGGGTKGGIATARGSIAIDIAFIVLHGTYGEDGTIQGLFDMLAIPYTGCGTMSSSLAMDKEKTKIVWQSNNLPVLPHVCLHKDEMTKNTAAYNALIKKAEENFGYPLFVKPCSAGSSCGATKATTSKELYKALKEAFSWDNKILIEPAVNVREIECSVTGNKEEDIKAYIPGEITPSHEFYDYDAKYLDPQGAVLTIPADVSSDQREQLRTLAVQAYKALDCTGLSRVDFFIDKDSGELYLNEVNTMPGFTSISMFPKMCEAGGLKYTDLLDLLIDLGLKRFEDKNSLQTSR</sequence>
<comment type="function">
    <text evidence="13">Cell wall formation.</text>
</comment>
<dbReference type="Gene3D" id="3.30.1490.20">
    <property type="entry name" value="ATP-grasp fold, A domain"/>
    <property type="match status" value="1"/>
</dbReference>
<dbReference type="PROSITE" id="PS50975">
    <property type="entry name" value="ATP_GRASP"/>
    <property type="match status" value="1"/>
</dbReference>
<gene>
    <name evidence="13" type="primary">ddl</name>
    <name evidence="19" type="ORF">IAA16_05605</name>
</gene>
<dbReference type="GO" id="GO:0009252">
    <property type="term" value="P:peptidoglycan biosynthetic process"/>
    <property type="evidence" value="ECO:0007669"/>
    <property type="project" value="UniProtKB-UniRule"/>
</dbReference>
<dbReference type="InterPro" id="IPR011095">
    <property type="entry name" value="Dala_Dala_lig_C"/>
</dbReference>
<evidence type="ECO:0000313" key="19">
    <source>
        <dbReference type="EMBL" id="MBU3850021.1"/>
    </source>
</evidence>
<evidence type="ECO:0000256" key="14">
    <source>
        <dbReference type="PIRSR" id="PIRSR039102-1"/>
    </source>
</evidence>
<dbReference type="EC" id="6.3.2.4" evidence="13"/>
<feature type="active site" evidence="14">
    <location>
        <position position="194"/>
    </location>
</feature>
<keyword evidence="5 15" id="KW-0547">Nucleotide-binding</keyword>
<dbReference type="InterPro" id="IPR011127">
    <property type="entry name" value="Dala_Dala_lig_N"/>
</dbReference>
<evidence type="ECO:0000256" key="7">
    <source>
        <dbReference type="ARBA" id="ARBA00022842"/>
    </source>
</evidence>
<dbReference type="NCBIfam" id="NF002378">
    <property type="entry name" value="PRK01372.1"/>
    <property type="match status" value="1"/>
</dbReference>
<comment type="cofactor">
    <cofactor evidence="1">
        <name>Mn(2+)</name>
        <dbReference type="ChEBI" id="CHEBI:29035"/>
    </cofactor>
</comment>
<evidence type="ECO:0000256" key="1">
    <source>
        <dbReference type="ARBA" id="ARBA00001936"/>
    </source>
</evidence>
<evidence type="ECO:0000313" key="20">
    <source>
        <dbReference type="Proteomes" id="UP000823914"/>
    </source>
</evidence>
<keyword evidence="11 13" id="KW-0961">Cell wall biogenesis/degradation</keyword>
<dbReference type="PIRSF" id="PIRSF039102">
    <property type="entry name" value="Ddl/VanB"/>
    <property type="match status" value="1"/>
</dbReference>
<keyword evidence="7 16" id="KW-0460">Magnesium</keyword>
<keyword evidence="8 13" id="KW-0133">Cell shape</keyword>
<dbReference type="Proteomes" id="UP000823914">
    <property type="component" value="Unassembled WGS sequence"/>
</dbReference>
<dbReference type="InterPro" id="IPR005905">
    <property type="entry name" value="D_ala_D_ala"/>
</dbReference>
<evidence type="ECO:0000256" key="17">
    <source>
        <dbReference type="PROSITE-ProRule" id="PRU00409"/>
    </source>
</evidence>
<dbReference type="InterPro" id="IPR011761">
    <property type="entry name" value="ATP-grasp"/>
</dbReference>
<feature type="binding site" evidence="15">
    <location>
        <begin position="194"/>
        <end position="195"/>
    </location>
    <ligand>
        <name>ATP</name>
        <dbReference type="ChEBI" id="CHEBI:30616"/>
    </ligand>
</feature>
<feature type="binding site" evidence="15">
    <location>
        <begin position="320"/>
        <end position="321"/>
    </location>
    <ligand>
        <name>ATP</name>
        <dbReference type="ChEBI" id="CHEBI:30616"/>
    </ligand>
</feature>
<name>A0A9E2NYS5_9SPIR</name>
<comment type="cofactor">
    <cofactor evidence="16">
        <name>Mg(2+)</name>
        <dbReference type="ChEBI" id="CHEBI:18420"/>
    </cofactor>
    <cofactor evidence="16">
        <name>Mn(2+)</name>
        <dbReference type="ChEBI" id="CHEBI:29035"/>
    </cofactor>
    <text evidence="16">Binds 2 magnesium or manganese ions per subunit.</text>
</comment>
<feature type="binding site" evidence="15">
    <location>
        <position position="138"/>
    </location>
    <ligand>
        <name>ATP</name>
        <dbReference type="ChEBI" id="CHEBI:30616"/>
    </ligand>
</feature>
<feature type="domain" description="ATP-grasp" evidence="18">
    <location>
        <begin position="142"/>
        <end position="354"/>
    </location>
</feature>
<evidence type="ECO:0000256" key="12">
    <source>
        <dbReference type="ARBA" id="ARBA00047614"/>
    </source>
</evidence>
<evidence type="ECO:0000256" key="3">
    <source>
        <dbReference type="ARBA" id="ARBA00022598"/>
    </source>
</evidence>
<dbReference type="PROSITE" id="PS00843">
    <property type="entry name" value="DALA_DALA_LIGASE_1"/>
    <property type="match status" value="1"/>
</dbReference>
<feature type="active site" evidence="14">
    <location>
        <position position="332"/>
    </location>
</feature>
<organism evidence="19 20">
    <name type="scientific">Candidatus Treponema excrementipullorum</name>
    <dbReference type="NCBI Taxonomy" id="2838768"/>
    <lineage>
        <taxon>Bacteria</taxon>
        <taxon>Pseudomonadati</taxon>
        <taxon>Spirochaetota</taxon>
        <taxon>Spirochaetia</taxon>
        <taxon>Spirochaetales</taxon>
        <taxon>Treponemataceae</taxon>
        <taxon>Treponema</taxon>
    </lineage>
</organism>
<comment type="pathway">
    <text evidence="13">Cell wall biogenesis; peptidoglycan biosynthesis.</text>
</comment>
<evidence type="ECO:0000256" key="15">
    <source>
        <dbReference type="PIRSR" id="PIRSR039102-2"/>
    </source>
</evidence>
<dbReference type="NCBIfam" id="NF002528">
    <property type="entry name" value="PRK01966.1-4"/>
    <property type="match status" value="1"/>
</dbReference>
<dbReference type="InterPro" id="IPR016185">
    <property type="entry name" value="PreATP-grasp_dom_sf"/>
</dbReference>
<evidence type="ECO:0000256" key="13">
    <source>
        <dbReference type="HAMAP-Rule" id="MF_00047"/>
    </source>
</evidence>
<reference evidence="19" key="2">
    <citation type="submission" date="2021-04" db="EMBL/GenBank/DDBJ databases">
        <authorList>
            <person name="Gilroy R."/>
        </authorList>
    </citation>
    <scope>NUCLEOTIDE SEQUENCE</scope>
    <source>
        <strain evidence="19">Gambia15-2214</strain>
    </source>
</reference>
<evidence type="ECO:0000256" key="9">
    <source>
        <dbReference type="ARBA" id="ARBA00022984"/>
    </source>
</evidence>
<dbReference type="NCBIfam" id="TIGR01205">
    <property type="entry name" value="D_ala_D_alaTIGR"/>
    <property type="match status" value="1"/>
</dbReference>
<dbReference type="EMBL" id="JAHLFV010000131">
    <property type="protein sequence ID" value="MBU3850021.1"/>
    <property type="molecule type" value="Genomic_DNA"/>
</dbReference>
<dbReference type="GO" id="GO:0071555">
    <property type="term" value="P:cell wall organization"/>
    <property type="evidence" value="ECO:0007669"/>
    <property type="project" value="UniProtKB-KW"/>
</dbReference>
<evidence type="ECO:0000256" key="10">
    <source>
        <dbReference type="ARBA" id="ARBA00023211"/>
    </source>
</evidence>
<accession>A0A9E2NYS5</accession>
<dbReference type="AlphaFoldDB" id="A0A9E2NYS5"/>
<protein>
    <recommendedName>
        <fullName evidence="13">D-alanine--D-alanine ligase</fullName>
        <ecNumber evidence="13">6.3.2.4</ecNumber>
    </recommendedName>
    <alternativeName>
        <fullName evidence="13">D-Ala-D-Ala ligase</fullName>
    </alternativeName>
    <alternativeName>
        <fullName evidence="13">D-alanylalanine synthetase</fullName>
    </alternativeName>
</protein>
<reference evidence="19" key="1">
    <citation type="journal article" date="2021" name="PeerJ">
        <title>Extensive microbial diversity within the chicken gut microbiome revealed by metagenomics and culture.</title>
        <authorList>
            <person name="Gilroy R."/>
            <person name="Ravi A."/>
            <person name="Getino M."/>
            <person name="Pursley I."/>
            <person name="Horton D.L."/>
            <person name="Alikhan N.F."/>
            <person name="Baker D."/>
            <person name="Gharbi K."/>
            <person name="Hall N."/>
            <person name="Watson M."/>
            <person name="Adriaenssens E.M."/>
            <person name="Foster-Nyarko E."/>
            <person name="Jarju S."/>
            <person name="Secka A."/>
            <person name="Antonio M."/>
            <person name="Oren A."/>
            <person name="Chaudhuri R.R."/>
            <person name="La Ragione R."/>
            <person name="Hildebrand F."/>
            <person name="Pallen M.J."/>
        </authorList>
    </citation>
    <scope>NUCLEOTIDE SEQUENCE</scope>
    <source>
        <strain evidence="19">Gambia15-2214</strain>
    </source>
</reference>
<dbReference type="PANTHER" id="PTHR23132">
    <property type="entry name" value="D-ALANINE--D-ALANINE LIGASE"/>
    <property type="match status" value="1"/>
</dbReference>
<dbReference type="Pfam" id="PF01820">
    <property type="entry name" value="Dala_Dala_lig_N"/>
    <property type="match status" value="1"/>
</dbReference>
<evidence type="ECO:0000256" key="11">
    <source>
        <dbReference type="ARBA" id="ARBA00023316"/>
    </source>
</evidence>
<dbReference type="PANTHER" id="PTHR23132:SF25">
    <property type="entry name" value="D-ALANINE--D-ALANINE LIGASE A"/>
    <property type="match status" value="1"/>
</dbReference>
<feature type="binding site" evidence="15">
    <location>
        <begin position="224"/>
        <end position="231"/>
    </location>
    <ligand>
        <name>ATP</name>
        <dbReference type="ChEBI" id="CHEBI:30616"/>
    </ligand>
</feature>
<dbReference type="SUPFAM" id="SSF56059">
    <property type="entry name" value="Glutathione synthetase ATP-binding domain-like"/>
    <property type="match status" value="1"/>
</dbReference>
<feature type="binding site" evidence="15">
    <location>
        <begin position="186"/>
        <end position="188"/>
    </location>
    <ligand>
        <name>ATP</name>
        <dbReference type="ChEBI" id="CHEBI:30616"/>
    </ligand>
</feature>
<evidence type="ECO:0000259" key="18">
    <source>
        <dbReference type="PROSITE" id="PS50975"/>
    </source>
</evidence>
<dbReference type="GO" id="GO:0046872">
    <property type="term" value="F:metal ion binding"/>
    <property type="evidence" value="ECO:0007669"/>
    <property type="project" value="UniProtKB-KW"/>
</dbReference>
<dbReference type="FunFam" id="3.30.470.20:FF:000008">
    <property type="entry name" value="D-alanine--D-alanine ligase"/>
    <property type="match status" value="1"/>
</dbReference>
<feature type="binding site" evidence="16">
    <location>
        <position position="321"/>
    </location>
    <ligand>
        <name>Mg(2+)</name>
        <dbReference type="ChEBI" id="CHEBI:18420"/>
        <label>2</label>
    </ligand>
</feature>